<dbReference type="EMBL" id="ADLJ01000044">
    <property type="protein sequence ID" value="EHE96327.1"/>
    <property type="molecule type" value="Genomic_DNA"/>
</dbReference>
<dbReference type="PATRIC" id="fig|742733.3.peg.5010"/>
<dbReference type="Proteomes" id="UP000003763">
    <property type="component" value="Unassembled WGS sequence"/>
</dbReference>
<sequence>MKKQMIESIGMIDMNDVDLRLVGQIEIFLSLDEIGYQVKKIVNECLEQYEKRYPGIDTEDDVYYDFHLIYTREVNEGDWQEYMIDVYIWQQSDKFMGKTTMYFEDIPLSLSEAEGNKMKQLIVDKVSKMLFGSVSNKIAVA</sequence>
<proteinExistence type="predicted"/>
<evidence type="ECO:0000313" key="2">
    <source>
        <dbReference type="Proteomes" id="UP000003763"/>
    </source>
</evidence>
<organism evidence="1 2">
    <name type="scientific">[Clostridium] citroniae WAL-17108</name>
    <dbReference type="NCBI Taxonomy" id="742733"/>
    <lineage>
        <taxon>Bacteria</taxon>
        <taxon>Bacillati</taxon>
        <taxon>Bacillota</taxon>
        <taxon>Clostridia</taxon>
        <taxon>Lachnospirales</taxon>
        <taxon>Lachnospiraceae</taxon>
        <taxon>Enterocloster</taxon>
    </lineage>
</organism>
<gene>
    <name evidence="1" type="ORF">HMPREF9469_04863</name>
</gene>
<dbReference type="HOGENOM" id="CLU_1822020_0_0_9"/>
<accession>G5HQK1</accession>
<dbReference type="AlphaFoldDB" id="G5HQK1"/>
<name>G5HQK1_9FIRM</name>
<dbReference type="RefSeq" id="WP_007868258.1">
    <property type="nucleotide sequence ID" value="NZ_JH376428.1"/>
</dbReference>
<reference evidence="1 2" key="1">
    <citation type="submission" date="2011-08" db="EMBL/GenBank/DDBJ databases">
        <title>The Genome Sequence of Clostridium citroniae WAL-17108.</title>
        <authorList>
            <consortium name="The Broad Institute Genome Sequencing Platform"/>
            <person name="Earl A."/>
            <person name="Ward D."/>
            <person name="Feldgarden M."/>
            <person name="Gevers D."/>
            <person name="Finegold S.M."/>
            <person name="Summanen P.H."/>
            <person name="Molitoris D.R."/>
            <person name="Vaisanen M.L."/>
            <person name="Daigneault M."/>
            <person name="Allen-Vercoe E."/>
            <person name="Young S.K."/>
            <person name="Zeng Q."/>
            <person name="Gargeya S."/>
            <person name="Fitzgerald M."/>
            <person name="Haas B."/>
            <person name="Abouelleil A."/>
            <person name="Alvarado L."/>
            <person name="Arachchi H.M."/>
            <person name="Berlin A."/>
            <person name="Brown A."/>
            <person name="Chapman S.B."/>
            <person name="Chen Z."/>
            <person name="Dunbar C."/>
            <person name="Freedman E."/>
            <person name="Gearin G."/>
            <person name="Gellesch M."/>
            <person name="Goldberg J."/>
            <person name="Griggs A."/>
            <person name="Gujja S."/>
            <person name="Heiman D."/>
            <person name="Howarth C."/>
            <person name="Larson L."/>
            <person name="Lui A."/>
            <person name="MacDonald P.J.P."/>
            <person name="Montmayeur A."/>
            <person name="Murphy C."/>
            <person name="Neiman D."/>
            <person name="Pearson M."/>
            <person name="Priest M."/>
            <person name="Roberts A."/>
            <person name="Saif S."/>
            <person name="Shea T."/>
            <person name="Shenoy N."/>
            <person name="Sisk P."/>
            <person name="Stolte C."/>
            <person name="Sykes S."/>
            <person name="Wortman J."/>
            <person name="Nusbaum C."/>
            <person name="Birren B."/>
        </authorList>
    </citation>
    <scope>NUCLEOTIDE SEQUENCE [LARGE SCALE GENOMIC DNA]</scope>
    <source>
        <strain evidence="1 2">WAL-17108</strain>
    </source>
</reference>
<comment type="caution">
    <text evidence="1">The sequence shown here is derived from an EMBL/GenBank/DDBJ whole genome shotgun (WGS) entry which is preliminary data.</text>
</comment>
<protein>
    <submittedName>
        <fullName evidence="1">Uncharacterized protein</fullName>
    </submittedName>
</protein>
<evidence type="ECO:0000313" key="1">
    <source>
        <dbReference type="EMBL" id="EHE96327.1"/>
    </source>
</evidence>